<evidence type="ECO:0000313" key="2">
    <source>
        <dbReference type="Proteomes" id="UP000250780"/>
    </source>
</evidence>
<organism evidence="1 2">
    <name type="scientific">Escherichia coli</name>
    <dbReference type="NCBI Taxonomy" id="562"/>
    <lineage>
        <taxon>Bacteria</taxon>
        <taxon>Pseudomonadati</taxon>
        <taxon>Pseudomonadota</taxon>
        <taxon>Gammaproteobacteria</taxon>
        <taxon>Enterobacterales</taxon>
        <taxon>Enterobacteriaceae</taxon>
        <taxon>Escherichia</taxon>
    </lineage>
</organism>
<accession>A0A2X1N1K1</accession>
<reference evidence="1 2" key="1">
    <citation type="submission" date="2018-06" db="EMBL/GenBank/DDBJ databases">
        <authorList>
            <consortium name="Pathogen Informatics"/>
            <person name="Doyle S."/>
        </authorList>
    </citation>
    <scope>NUCLEOTIDE SEQUENCE [LARGE SCALE GENOMIC DNA]</scope>
    <source>
        <strain evidence="1 2">NCTC9073</strain>
    </source>
</reference>
<dbReference type="EMBL" id="UASD01000008">
    <property type="protein sequence ID" value="SPX11553.1"/>
    <property type="molecule type" value="Genomic_DNA"/>
</dbReference>
<dbReference type="AlphaFoldDB" id="A0A2X1N1K1"/>
<evidence type="ECO:0000313" key="1">
    <source>
        <dbReference type="EMBL" id="SPX11553.1"/>
    </source>
</evidence>
<name>A0A2X1N1K1_ECOLX</name>
<proteinExistence type="predicted"/>
<dbReference type="Proteomes" id="UP000250780">
    <property type="component" value="Unassembled WGS sequence"/>
</dbReference>
<sequence>MQQAEHFHQQRFPLDTTGSGFINQRHYALAVGLDHRFNQRQRLIVVKRTQHRTDRLG</sequence>
<protein>
    <submittedName>
        <fullName evidence="1">Uncharacterized protein</fullName>
    </submittedName>
</protein>
<gene>
    <name evidence="1" type="ORF">NCTC9073_02894</name>
</gene>